<name>A0ACB5TR20_AMBMO</name>
<comment type="caution">
    <text evidence="1">The sequence shown here is derived from an EMBL/GenBank/DDBJ whole genome shotgun (WGS) entry which is preliminary data.</text>
</comment>
<evidence type="ECO:0000313" key="1">
    <source>
        <dbReference type="EMBL" id="GME93119.1"/>
    </source>
</evidence>
<reference evidence="1" key="1">
    <citation type="submission" date="2023-04" db="EMBL/GenBank/DDBJ databases">
        <title>Ambrosiozyma monospora NBRC 10751.</title>
        <authorList>
            <person name="Ichikawa N."/>
            <person name="Sato H."/>
            <person name="Tonouchi N."/>
        </authorList>
    </citation>
    <scope>NUCLEOTIDE SEQUENCE</scope>
    <source>
        <strain evidence="1">NBRC 10751</strain>
    </source>
</reference>
<evidence type="ECO:0000313" key="2">
    <source>
        <dbReference type="Proteomes" id="UP001165064"/>
    </source>
</evidence>
<accession>A0ACB5TR20</accession>
<protein>
    <submittedName>
        <fullName evidence="1">Unnamed protein product</fullName>
    </submittedName>
</protein>
<organism evidence="1 2">
    <name type="scientific">Ambrosiozyma monospora</name>
    <name type="common">Yeast</name>
    <name type="synonym">Endomycopsis monosporus</name>
    <dbReference type="NCBI Taxonomy" id="43982"/>
    <lineage>
        <taxon>Eukaryota</taxon>
        <taxon>Fungi</taxon>
        <taxon>Dikarya</taxon>
        <taxon>Ascomycota</taxon>
        <taxon>Saccharomycotina</taxon>
        <taxon>Pichiomycetes</taxon>
        <taxon>Pichiales</taxon>
        <taxon>Pichiaceae</taxon>
        <taxon>Ambrosiozyma</taxon>
    </lineage>
</organism>
<dbReference type="EMBL" id="BSXS01008618">
    <property type="protein sequence ID" value="GME93119.1"/>
    <property type="molecule type" value="Genomic_DNA"/>
</dbReference>
<sequence>MIDHNEHKRDIIYYTLKDKCNKYALANETVDDFKAAYSNATKYQIDPSSIANFSEPIYSPTYPNMTYAEAYKQDCLLLYTNFDDSTYYAAGLCVYFGVVMLLGTIFNFLTKVGFIQKLNHPIINKIRSYITIPTMFPKGRNAQPMGGLKVFTGLFPDRVDSLICLGFTIVHIVFWAIPNYHGASANIQWKDSDSQVRQLLGNETGILAFAEVTLLVLFAGRNNILTFITGFKYTSFIHFHKLVSRFMILDAIIHSVCFTILDRAYWSAEIAEEWFACGIAATTIAVTLSWLLHFWPCAGIT</sequence>
<proteinExistence type="predicted"/>
<gene>
    <name evidence="1" type="ORF">Amon02_000924500</name>
</gene>
<dbReference type="Proteomes" id="UP001165064">
    <property type="component" value="Unassembled WGS sequence"/>
</dbReference>
<keyword evidence="2" id="KW-1185">Reference proteome</keyword>